<dbReference type="AlphaFoldDB" id="A0A1H0G6A5"/>
<evidence type="ECO:0000313" key="1">
    <source>
        <dbReference type="EMBL" id="SDO02418.1"/>
    </source>
</evidence>
<protein>
    <recommendedName>
        <fullName evidence="3">DNA-binding domain-containing protein</fullName>
    </recommendedName>
</protein>
<dbReference type="EMBL" id="FNIR01000003">
    <property type="protein sequence ID" value="SDO02418.1"/>
    <property type="molecule type" value="Genomic_DNA"/>
</dbReference>
<keyword evidence="2" id="KW-1185">Reference proteome</keyword>
<evidence type="ECO:0008006" key="3">
    <source>
        <dbReference type="Google" id="ProtNLM"/>
    </source>
</evidence>
<dbReference type="Proteomes" id="UP000199088">
    <property type="component" value="Unassembled WGS sequence"/>
</dbReference>
<organism evidence="1 2">
    <name type="scientific">Klenkia soli</name>
    <dbReference type="NCBI Taxonomy" id="1052260"/>
    <lineage>
        <taxon>Bacteria</taxon>
        <taxon>Bacillati</taxon>
        <taxon>Actinomycetota</taxon>
        <taxon>Actinomycetes</taxon>
        <taxon>Geodermatophilales</taxon>
        <taxon>Geodermatophilaceae</taxon>
        <taxon>Klenkia</taxon>
    </lineage>
</organism>
<dbReference type="InterPro" id="IPR038461">
    <property type="entry name" value="Schlafen_AlbA_2_dom_sf"/>
</dbReference>
<sequence length="350" mass="37992">MFWFGDRRREHSDEAVVIHPDDLAGSHATDLQRLLRRLASEDAYTDRVLITATDEEWMAEDGAPVEPVSFSLEGNQLVVDITYQSDLYEDEGAPAAHVALVEPVLARSGFVVAAWAVDPYSATKPWIWRLALRCPTRGRSLRDLFDLGSEVLMLLEAASAGSLTRESVAGLVRGGQLRALVGQPEGHWLDVKSQHYDLTGTAGRIALAQSVARFANAEDGGVVVVGMTTKAVPGGEIIRKVTAVPLQAGMDRRYQQVCDERIFPPVFGLAVEQVPIEGGMVMLIEVPPQPEELKPFLVHGAIVDGRAEGTFISIVRRRGEASIPITAPMIHAQLAAGRALLRGESPPSRP</sequence>
<gene>
    <name evidence="1" type="ORF">SAMN05660199_01152</name>
</gene>
<dbReference type="RefSeq" id="WP_131801680.1">
    <property type="nucleotide sequence ID" value="NZ_FNIR01000003.1"/>
</dbReference>
<dbReference type="Gene3D" id="3.30.950.30">
    <property type="entry name" value="Schlafen, AAA domain"/>
    <property type="match status" value="1"/>
</dbReference>
<proteinExistence type="predicted"/>
<name>A0A1H0G6A5_9ACTN</name>
<accession>A0A1H0G6A5</accession>
<evidence type="ECO:0000313" key="2">
    <source>
        <dbReference type="Proteomes" id="UP000199088"/>
    </source>
</evidence>
<reference evidence="2" key="1">
    <citation type="submission" date="2016-10" db="EMBL/GenBank/DDBJ databases">
        <authorList>
            <person name="Varghese N."/>
            <person name="Submissions S."/>
        </authorList>
    </citation>
    <scope>NUCLEOTIDE SEQUENCE [LARGE SCALE GENOMIC DNA]</scope>
    <source>
        <strain evidence="2">DSM 45843</strain>
    </source>
</reference>
<dbReference type="OrthoDB" id="4330464at2"/>